<dbReference type="EMBL" id="DUGH01000081">
    <property type="protein sequence ID" value="HIH16416.1"/>
    <property type="molecule type" value="Genomic_DNA"/>
</dbReference>
<protein>
    <submittedName>
        <fullName evidence="1">Uncharacterized protein</fullName>
    </submittedName>
</protein>
<reference evidence="2" key="1">
    <citation type="journal article" date="2020" name="bioRxiv">
        <title>A rank-normalized archaeal taxonomy based on genome phylogeny resolves widespread incomplete and uneven classifications.</title>
        <authorList>
            <person name="Rinke C."/>
            <person name="Chuvochina M."/>
            <person name="Mussig A.J."/>
            <person name="Chaumeil P.-A."/>
            <person name="Waite D.W."/>
            <person name="Whitman W.B."/>
            <person name="Parks D.H."/>
            <person name="Hugenholtz P."/>
        </authorList>
    </citation>
    <scope>NUCLEOTIDE SEQUENCE [LARGE SCALE GENOMIC DNA]</scope>
</reference>
<name>A0A7J4JME9_9ARCH</name>
<organism evidence="1 2">
    <name type="scientific">Candidatus Iainarchaeum sp</name>
    <dbReference type="NCBI Taxonomy" id="3101447"/>
    <lineage>
        <taxon>Archaea</taxon>
        <taxon>Candidatus Iainarchaeota</taxon>
        <taxon>Candidatus Iainarchaeia</taxon>
        <taxon>Candidatus Iainarchaeales</taxon>
        <taxon>Candidatus Iainarchaeaceae</taxon>
        <taxon>Candidatus Iainarchaeum</taxon>
    </lineage>
</organism>
<proteinExistence type="predicted"/>
<gene>
    <name evidence="1" type="ORF">HA252_03350</name>
</gene>
<dbReference type="Proteomes" id="UP000564964">
    <property type="component" value="Unassembled WGS sequence"/>
</dbReference>
<accession>A0A7J4JME9</accession>
<evidence type="ECO:0000313" key="2">
    <source>
        <dbReference type="Proteomes" id="UP000564964"/>
    </source>
</evidence>
<dbReference type="PROSITE" id="PS51257">
    <property type="entry name" value="PROKAR_LIPOPROTEIN"/>
    <property type="match status" value="1"/>
</dbReference>
<sequence length="253" mass="28418">MRGILLACLAVLALLALSGCVIGGFGGVIVKDQYDALAVDCLRNNWSSPKTQMNCLAGVGVKPMQEGGNNGRYTELCADFAPMILSGRLEYVYASEETALTRAIVYDCEQRVKEAARGQGIVNFFTLPQELYNEMRETCDTHRCIVEWILAKNLPADLCHYAEEDTDICLWKVAMQRKDPSQCKYFLPLASIVCYYNVAHDTGDISLCEKIREVAKEEEGLYQECREKTWTEYRQGKTTSYVDEAATQTNLRS</sequence>
<evidence type="ECO:0000313" key="1">
    <source>
        <dbReference type="EMBL" id="HIH16416.1"/>
    </source>
</evidence>
<dbReference type="AlphaFoldDB" id="A0A7J4JME9"/>
<comment type="caution">
    <text evidence="1">The sequence shown here is derived from an EMBL/GenBank/DDBJ whole genome shotgun (WGS) entry which is preliminary data.</text>
</comment>